<dbReference type="EMBL" id="CDRZ01000240">
    <property type="protein sequence ID" value="CEO89261.1"/>
    <property type="molecule type" value="Genomic_DNA"/>
</dbReference>
<evidence type="ECO:0000256" key="2">
    <source>
        <dbReference type="ARBA" id="ARBA00023125"/>
    </source>
</evidence>
<dbReference type="PROSITE" id="PS00846">
    <property type="entry name" value="HTH_ARSR_1"/>
    <property type="match status" value="1"/>
</dbReference>
<protein>
    <submittedName>
        <fullName evidence="6">Cadmium resistance transcriptional regulatory protein CadC homolog</fullName>
    </submittedName>
</protein>
<dbReference type="GO" id="GO:0003677">
    <property type="term" value="F:DNA binding"/>
    <property type="evidence" value="ECO:0007669"/>
    <property type="project" value="UniProtKB-KW"/>
</dbReference>
<proteinExistence type="predicted"/>
<dbReference type="RefSeq" id="WP_052835528.1">
    <property type="nucleotide sequence ID" value="NZ_CDRZ01000240.1"/>
</dbReference>
<name>A0A0B7MMU0_9FIRM</name>
<evidence type="ECO:0000313" key="7">
    <source>
        <dbReference type="Proteomes" id="UP000046155"/>
    </source>
</evidence>
<dbReference type="PRINTS" id="PR00778">
    <property type="entry name" value="HTHARSR"/>
</dbReference>
<dbReference type="InterPro" id="IPR018334">
    <property type="entry name" value="ArsR_HTH"/>
</dbReference>
<reference evidence="7" key="1">
    <citation type="submission" date="2015-01" db="EMBL/GenBank/DDBJ databases">
        <authorList>
            <person name="Manzoor Shahid"/>
            <person name="Zubair Saima"/>
        </authorList>
    </citation>
    <scope>NUCLEOTIDE SEQUENCE [LARGE SCALE GENOMIC DNA]</scope>
    <source>
        <strain evidence="7">Sp3</strain>
    </source>
</reference>
<accession>A0A0B7MMU0</accession>
<evidence type="ECO:0000256" key="1">
    <source>
        <dbReference type="ARBA" id="ARBA00023015"/>
    </source>
</evidence>
<keyword evidence="4" id="KW-0105">Cadmium resistance</keyword>
<dbReference type="SUPFAM" id="SSF46785">
    <property type="entry name" value="Winged helix' DNA-binding domain"/>
    <property type="match status" value="1"/>
</dbReference>
<evidence type="ECO:0000259" key="5">
    <source>
        <dbReference type="PROSITE" id="PS50987"/>
    </source>
</evidence>
<dbReference type="Pfam" id="PF01022">
    <property type="entry name" value="HTH_5"/>
    <property type="match status" value="1"/>
</dbReference>
<keyword evidence="2" id="KW-0238">DNA-binding</keyword>
<dbReference type="PANTHER" id="PTHR43132">
    <property type="entry name" value="ARSENICAL RESISTANCE OPERON REPRESSOR ARSR-RELATED"/>
    <property type="match status" value="1"/>
</dbReference>
<evidence type="ECO:0000256" key="3">
    <source>
        <dbReference type="ARBA" id="ARBA00023163"/>
    </source>
</evidence>
<dbReference type="Proteomes" id="UP000046155">
    <property type="component" value="Unassembled WGS sequence"/>
</dbReference>
<dbReference type="PROSITE" id="PS50987">
    <property type="entry name" value="HTH_ARSR_2"/>
    <property type="match status" value="1"/>
</dbReference>
<evidence type="ECO:0000256" key="4">
    <source>
        <dbReference type="ARBA" id="ARBA00043263"/>
    </source>
</evidence>
<organism evidence="6 7">
    <name type="scientific">Syntrophaceticus schinkii</name>
    <dbReference type="NCBI Taxonomy" id="499207"/>
    <lineage>
        <taxon>Bacteria</taxon>
        <taxon>Bacillati</taxon>
        <taxon>Bacillota</taxon>
        <taxon>Clostridia</taxon>
        <taxon>Thermoanaerobacterales</taxon>
        <taxon>Thermoanaerobacterales Family III. Incertae Sedis</taxon>
        <taxon>Syntrophaceticus</taxon>
    </lineage>
</organism>
<dbReference type="GO" id="GO:0003700">
    <property type="term" value="F:DNA-binding transcription factor activity"/>
    <property type="evidence" value="ECO:0007669"/>
    <property type="project" value="InterPro"/>
</dbReference>
<keyword evidence="7" id="KW-1185">Reference proteome</keyword>
<sequence length="125" mass="14229">MSEENEDINSEPEICEVFTYDEEKVERLKKEVAVTEGLSTFFKALADDTRLKVIHALSQDELCVCDVANILGSTVQAASHHLRVLRNIGLAKYRKEGKRVFYSIRDRKTAGFIQKVIEDLKKKGI</sequence>
<dbReference type="InterPro" id="IPR051011">
    <property type="entry name" value="Metal_resp_trans_reg"/>
</dbReference>
<dbReference type="PANTHER" id="PTHR43132:SF6">
    <property type="entry name" value="HTH-TYPE TRANSCRIPTIONAL REPRESSOR CZRA"/>
    <property type="match status" value="1"/>
</dbReference>
<keyword evidence="1" id="KW-0805">Transcription regulation</keyword>
<dbReference type="InterPro" id="IPR011991">
    <property type="entry name" value="ArsR-like_HTH"/>
</dbReference>
<feature type="domain" description="HTH arsR-type" evidence="5">
    <location>
        <begin position="30"/>
        <end position="124"/>
    </location>
</feature>
<evidence type="ECO:0000313" key="6">
    <source>
        <dbReference type="EMBL" id="CEO89261.1"/>
    </source>
</evidence>
<dbReference type="Gene3D" id="1.10.10.10">
    <property type="entry name" value="Winged helix-like DNA-binding domain superfamily/Winged helix DNA-binding domain"/>
    <property type="match status" value="1"/>
</dbReference>
<dbReference type="AlphaFoldDB" id="A0A0B7MMU0"/>
<dbReference type="InterPro" id="IPR036388">
    <property type="entry name" value="WH-like_DNA-bd_sf"/>
</dbReference>
<dbReference type="NCBIfam" id="NF033788">
    <property type="entry name" value="HTH_metalloreg"/>
    <property type="match status" value="1"/>
</dbReference>
<dbReference type="GO" id="GO:0046686">
    <property type="term" value="P:response to cadmium ion"/>
    <property type="evidence" value="ECO:0007669"/>
    <property type="project" value="UniProtKB-KW"/>
</dbReference>
<dbReference type="InterPro" id="IPR036390">
    <property type="entry name" value="WH_DNA-bd_sf"/>
</dbReference>
<dbReference type="CDD" id="cd00090">
    <property type="entry name" value="HTH_ARSR"/>
    <property type="match status" value="1"/>
</dbReference>
<keyword evidence="3" id="KW-0804">Transcription</keyword>
<gene>
    <name evidence="6" type="primary">cadC</name>
    <name evidence="6" type="ORF">SSCH_430001</name>
</gene>
<dbReference type="SMART" id="SM00418">
    <property type="entry name" value="HTH_ARSR"/>
    <property type="match status" value="1"/>
</dbReference>
<dbReference type="InterPro" id="IPR001845">
    <property type="entry name" value="HTH_ArsR_DNA-bd_dom"/>
</dbReference>